<evidence type="ECO:0000256" key="2">
    <source>
        <dbReference type="SAM" id="SignalP"/>
    </source>
</evidence>
<dbReference type="SUPFAM" id="SSF53474">
    <property type="entry name" value="alpha/beta-Hydrolases"/>
    <property type="match status" value="1"/>
</dbReference>
<dbReference type="EMBL" id="JAMGBA010000001">
    <property type="protein sequence ID" value="MCL6697849.1"/>
    <property type="molecule type" value="Genomic_DNA"/>
</dbReference>
<feature type="signal peptide" evidence="2">
    <location>
        <begin position="1"/>
        <end position="24"/>
    </location>
</feature>
<protein>
    <submittedName>
        <fullName evidence="4">S9 family peptidase</fullName>
    </submittedName>
</protein>
<gene>
    <name evidence="4" type="ORF">LZ496_03495</name>
</gene>
<evidence type="ECO:0000313" key="4">
    <source>
        <dbReference type="EMBL" id="MCL6697849.1"/>
    </source>
</evidence>
<name>A0ABT0RS61_9SPHN</name>
<dbReference type="RefSeq" id="WP_249903197.1">
    <property type="nucleotide sequence ID" value="NZ_JAMGBA010000001.1"/>
</dbReference>
<sequence length="660" mass="71457">MGVSMKWRVAAASVAFWAATAANAGTLVEDAGAFGVRPAAEQVAISPSGDRILMLVPGRGAQTSLKVFHLLTGEERTILSAPGTPETLRWCRFGSETQIVCRYGGNLMVDGLLLGFGRLIRIGVDGTGLAQLGQRSSFYDAGVRQFDGQVLDWVTNDGGSVLMAREYMKEAGRTGTRMSRSKRGLGVDRIDLLTLKSEEVEPPRPEYDDFVTDGRGHVRIRTDYAEDSSGILSGQVKYQYRGANGGDWQALGTYDQRNENGMQPLAIEAESNSLFYTQKLNGRDALYRMVLDGSNKPELVAKNDAVDIDGVTRFGRGQKVIGYTFATDKREVVYFDREFDGLSQSLGNAIPNLPIISFSDSSSDGTKLLIFAGSDTNPGGYYFLDRKTKEMSPLFDARPALAKRTLSPVKPITYRAADGTSIPAYLTLPPGSAGKKLAAVVLPHGGPSSRDEWGFDWLAQFLAARGYAVIQPNYRGSSGYGDDFQGANGFKDWRKAISDVNDSARYLVDQGIADPAKLAIVGWSYGGYAALQAAAVEPTRYKAVAAIAPVTDLALLKREADEYTSSQMVRDFVGSGEHVREGSPLQNASSITAPVLLVHGDLDLNVGVQHSVKMASALQGLGRPVEFLRFKDLDHQLDDSQARIQMLTQIGAQLQKALGQ</sequence>
<evidence type="ECO:0000259" key="3">
    <source>
        <dbReference type="Pfam" id="PF00326"/>
    </source>
</evidence>
<dbReference type="PANTHER" id="PTHR42776">
    <property type="entry name" value="SERINE PEPTIDASE S9 FAMILY MEMBER"/>
    <property type="match status" value="1"/>
</dbReference>
<evidence type="ECO:0000256" key="1">
    <source>
        <dbReference type="ARBA" id="ARBA00022801"/>
    </source>
</evidence>
<keyword evidence="5" id="KW-1185">Reference proteome</keyword>
<reference evidence="4 5" key="1">
    <citation type="submission" date="2022-05" db="EMBL/GenBank/DDBJ databases">
        <authorList>
            <person name="Jo J.-H."/>
            <person name="Im W.-T."/>
        </authorList>
    </citation>
    <scope>NUCLEOTIDE SEQUENCE [LARGE SCALE GENOMIC DNA]</scope>
    <source>
        <strain evidence="4 5">NSE70-1</strain>
    </source>
</reference>
<feature type="domain" description="Peptidase S9 prolyl oligopeptidase catalytic" evidence="3">
    <location>
        <begin position="453"/>
        <end position="659"/>
    </location>
</feature>
<organism evidence="4 5">
    <name type="scientific">Sphingomonas caseinilyticus</name>
    <dbReference type="NCBI Taxonomy" id="2908205"/>
    <lineage>
        <taxon>Bacteria</taxon>
        <taxon>Pseudomonadati</taxon>
        <taxon>Pseudomonadota</taxon>
        <taxon>Alphaproteobacteria</taxon>
        <taxon>Sphingomonadales</taxon>
        <taxon>Sphingomonadaceae</taxon>
        <taxon>Sphingomonas</taxon>
    </lineage>
</organism>
<proteinExistence type="predicted"/>
<dbReference type="Pfam" id="PF00326">
    <property type="entry name" value="Peptidase_S9"/>
    <property type="match status" value="1"/>
</dbReference>
<dbReference type="SUPFAM" id="SSF82171">
    <property type="entry name" value="DPP6 N-terminal domain-like"/>
    <property type="match status" value="1"/>
</dbReference>
<dbReference type="InterPro" id="IPR029058">
    <property type="entry name" value="AB_hydrolase_fold"/>
</dbReference>
<comment type="caution">
    <text evidence="4">The sequence shown here is derived from an EMBL/GenBank/DDBJ whole genome shotgun (WGS) entry which is preliminary data.</text>
</comment>
<keyword evidence="1" id="KW-0378">Hydrolase</keyword>
<accession>A0ABT0RS61</accession>
<feature type="chain" id="PRO_5046349118" evidence="2">
    <location>
        <begin position="25"/>
        <end position="660"/>
    </location>
</feature>
<keyword evidence="2" id="KW-0732">Signal</keyword>
<dbReference type="InterPro" id="IPR001375">
    <property type="entry name" value="Peptidase_S9_cat"/>
</dbReference>
<dbReference type="PANTHER" id="PTHR42776:SF27">
    <property type="entry name" value="DIPEPTIDYL PEPTIDASE FAMILY MEMBER 6"/>
    <property type="match status" value="1"/>
</dbReference>
<dbReference type="Proteomes" id="UP001203410">
    <property type="component" value="Unassembled WGS sequence"/>
</dbReference>
<dbReference type="Gene3D" id="3.40.50.1820">
    <property type="entry name" value="alpha/beta hydrolase"/>
    <property type="match status" value="1"/>
</dbReference>
<evidence type="ECO:0000313" key="5">
    <source>
        <dbReference type="Proteomes" id="UP001203410"/>
    </source>
</evidence>